<dbReference type="OrthoDB" id="1425114at2"/>
<dbReference type="InterPro" id="IPR003741">
    <property type="entry name" value="LUD_dom"/>
</dbReference>
<proteinExistence type="predicted"/>
<dbReference type="SUPFAM" id="SSF100950">
    <property type="entry name" value="NagB/RpiA/CoA transferase-like"/>
    <property type="match status" value="1"/>
</dbReference>
<gene>
    <name evidence="2" type="ORF">FCN74_11160</name>
</gene>
<name>A0A4U5TQ91_9FLAO</name>
<accession>A0A4U5TQ91</accession>
<dbReference type="Gene3D" id="3.40.50.10420">
    <property type="entry name" value="NagB/RpiA/CoA transferase-like"/>
    <property type="match status" value="1"/>
</dbReference>
<comment type="caution">
    <text evidence="2">The sequence shown here is derived from an EMBL/GenBank/DDBJ whole genome shotgun (WGS) entry which is preliminary data.</text>
</comment>
<reference evidence="2 3" key="1">
    <citation type="submission" date="2019-04" db="EMBL/GenBank/DDBJ databases">
        <title>Psychroflexus halotolerans sp. nov., isolated from a marine solar saltern.</title>
        <authorList>
            <person name="Feng X."/>
        </authorList>
    </citation>
    <scope>NUCLEOTIDE SEQUENCE [LARGE SCALE GENOMIC DNA]</scope>
    <source>
        <strain evidence="2 3">WDS2C27</strain>
    </source>
</reference>
<dbReference type="InterPro" id="IPR024185">
    <property type="entry name" value="FTHF_cligase-like_sf"/>
</dbReference>
<dbReference type="Proteomes" id="UP000306552">
    <property type="component" value="Unassembled WGS sequence"/>
</dbReference>
<evidence type="ECO:0000259" key="1">
    <source>
        <dbReference type="Pfam" id="PF02589"/>
    </source>
</evidence>
<dbReference type="RefSeq" id="WP_138932689.1">
    <property type="nucleotide sequence ID" value="NZ_SWMU01000005.1"/>
</dbReference>
<protein>
    <submittedName>
        <fullName evidence="2">Lactate utilization protein B/C</fullName>
    </submittedName>
</protein>
<organism evidence="2 3">
    <name type="scientific">Mesohalobacter halotolerans</name>
    <dbReference type="NCBI Taxonomy" id="1883405"/>
    <lineage>
        <taxon>Bacteria</taxon>
        <taxon>Pseudomonadati</taxon>
        <taxon>Bacteroidota</taxon>
        <taxon>Flavobacteriia</taxon>
        <taxon>Flavobacteriales</taxon>
        <taxon>Flavobacteriaceae</taxon>
        <taxon>Mesohalobacter</taxon>
    </lineage>
</organism>
<sequence>MNFLKRLLGLKPKASADKEADNNKFMPNTKPPIDELFMINFKKNGGKFIYCENKSELLDNFNAILKENDWLAQSVYSHQIDQDQTYLKDLDLEFTSEKNAEILVSNCEYLIANTGAIMVCAKQIGEGKLVYLPHNFIVYATTSQLLESLGEGLQSIKKKHLSGIPASITTLKTFEEKTDSDFLSYGSTQKNLYLLLLEDL</sequence>
<evidence type="ECO:0000313" key="2">
    <source>
        <dbReference type="EMBL" id="TKS55504.1"/>
    </source>
</evidence>
<dbReference type="Pfam" id="PF02589">
    <property type="entry name" value="LUD_dom"/>
    <property type="match status" value="1"/>
</dbReference>
<dbReference type="InterPro" id="IPR037171">
    <property type="entry name" value="NagB/RpiA_transferase-like"/>
</dbReference>
<feature type="domain" description="LUD" evidence="1">
    <location>
        <begin position="36"/>
        <end position="178"/>
    </location>
</feature>
<dbReference type="EMBL" id="SWMU01000005">
    <property type="protein sequence ID" value="TKS55504.1"/>
    <property type="molecule type" value="Genomic_DNA"/>
</dbReference>
<evidence type="ECO:0000313" key="3">
    <source>
        <dbReference type="Proteomes" id="UP000306552"/>
    </source>
</evidence>
<dbReference type="AlphaFoldDB" id="A0A4U5TQ91"/>
<keyword evidence="3" id="KW-1185">Reference proteome</keyword>